<comment type="caution">
    <text evidence="3">The sequence shown here is derived from an EMBL/GenBank/DDBJ whole genome shotgun (WGS) entry which is preliminary data.</text>
</comment>
<reference evidence="4" key="1">
    <citation type="journal article" date="2019" name="Int. J. Syst. Evol. Microbiol.">
        <title>The Global Catalogue of Microorganisms (GCM) 10K type strain sequencing project: providing services to taxonomists for standard genome sequencing and annotation.</title>
        <authorList>
            <consortium name="The Broad Institute Genomics Platform"/>
            <consortium name="The Broad Institute Genome Sequencing Center for Infectious Disease"/>
            <person name="Wu L."/>
            <person name="Ma J."/>
        </authorList>
    </citation>
    <scope>NUCLEOTIDE SEQUENCE [LARGE SCALE GENOMIC DNA]</scope>
    <source>
        <strain evidence="4">CGMCC 4.7246</strain>
    </source>
</reference>
<keyword evidence="1" id="KW-0732">Signal</keyword>
<dbReference type="RefSeq" id="WP_380633922.1">
    <property type="nucleotide sequence ID" value="NZ_JBHSQO010000005.1"/>
</dbReference>
<evidence type="ECO:0000256" key="1">
    <source>
        <dbReference type="SAM" id="SignalP"/>
    </source>
</evidence>
<feature type="signal peptide" evidence="1">
    <location>
        <begin position="1"/>
        <end position="29"/>
    </location>
</feature>
<evidence type="ECO:0000313" key="4">
    <source>
        <dbReference type="Proteomes" id="UP001596220"/>
    </source>
</evidence>
<feature type="chain" id="PRO_5046518066" description="AMIN-like domain-containing protein" evidence="1">
    <location>
        <begin position="30"/>
        <end position="176"/>
    </location>
</feature>
<dbReference type="InterPro" id="IPR056303">
    <property type="entry name" value="AMIN-like"/>
</dbReference>
<proteinExistence type="predicted"/>
<dbReference type="Pfam" id="PF24837">
    <property type="entry name" value="AMIN-like"/>
    <property type="match status" value="1"/>
</dbReference>
<feature type="domain" description="AMIN-like" evidence="2">
    <location>
        <begin position="50"/>
        <end position="174"/>
    </location>
</feature>
<evidence type="ECO:0000313" key="3">
    <source>
        <dbReference type="EMBL" id="MFC6089007.1"/>
    </source>
</evidence>
<accession>A0ABW1P2S7</accession>
<sequence length="176" mass="18551">MLRKVAAVLAAVVAAAVPVAVVAPAVASAAVCETGWGSGAKSQWPTGQGTLTDIRSGQHECYDRLVFDFGGVNDGYWVEYVDEVLQEGSGKPVPLRGDGRLRVTVASPAYDNGGPTYVPANRSELVDVTGYATFRQVAWAGSFEGQTTVGLGVRAVLPFRVFTLPGRVVVDVAHTW</sequence>
<organism evidence="3 4">
    <name type="scientific">Saccharothrix lopnurensis</name>
    <dbReference type="NCBI Taxonomy" id="1670621"/>
    <lineage>
        <taxon>Bacteria</taxon>
        <taxon>Bacillati</taxon>
        <taxon>Actinomycetota</taxon>
        <taxon>Actinomycetes</taxon>
        <taxon>Pseudonocardiales</taxon>
        <taxon>Pseudonocardiaceae</taxon>
        <taxon>Saccharothrix</taxon>
    </lineage>
</organism>
<evidence type="ECO:0000259" key="2">
    <source>
        <dbReference type="Pfam" id="PF24837"/>
    </source>
</evidence>
<name>A0ABW1P2S7_9PSEU</name>
<dbReference type="EMBL" id="JBHSQO010000005">
    <property type="protein sequence ID" value="MFC6089007.1"/>
    <property type="molecule type" value="Genomic_DNA"/>
</dbReference>
<protein>
    <recommendedName>
        <fullName evidence="2">AMIN-like domain-containing protein</fullName>
    </recommendedName>
</protein>
<dbReference type="Proteomes" id="UP001596220">
    <property type="component" value="Unassembled WGS sequence"/>
</dbReference>
<gene>
    <name evidence="3" type="ORF">ACFP3R_06960</name>
</gene>
<keyword evidence="4" id="KW-1185">Reference proteome</keyword>